<dbReference type="Gene3D" id="3.30.1120.10">
    <property type="match status" value="1"/>
</dbReference>
<comment type="caution">
    <text evidence="8">The sequence shown here is derived from an EMBL/GenBank/DDBJ whole genome shotgun (WGS) entry which is preliminary data.</text>
</comment>
<comment type="cofactor">
    <cofactor evidence="1">
        <name>Ca(2+)</name>
        <dbReference type="ChEBI" id="CHEBI:29108"/>
    </cofactor>
</comment>
<proteinExistence type="inferred from homology"/>
<reference evidence="8" key="1">
    <citation type="journal article" date="2014" name="Int. J. Syst. Evol. Microbiol.">
        <title>Complete genome sequence of Corynebacterium casei LMG S-19264T (=DSM 44701T), isolated from a smear-ripened cheese.</title>
        <authorList>
            <consortium name="US DOE Joint Genome Institute (JGI-PGF)"/>
            <person name="Walter F."/>
            <person name="Albersmeier A."/>
            <person name="Kalinowski J."/>
            <person name="Ruckert C."/>
        </authorList>
    </citation>
    <scope>NUCLEOTIDE SEQUENCE</scope>
    <source>
        <strain evidence="8">KCTC 12710</strain>
    </source>
</reference>
<keyword evidence="9" id="KW-1185">Reference proteome</keyword>
<evidence type="ECO:0000256" key="2">
    <source>
        <dbReference type="ARBA" id="ARBA00008779"/>
    </source>
</evidence>
<protein>
    <submittedName>
        <fullName evidence="8">Sulfatase</fullName>
    </submittedName>
</protein>
<dbReference type="PANTHER" id="PTHR42693:SF42">
    <property type="entry name" value="ARYLSULFATASE G"/>
    <property type="match status" value="1"/>
</dbReference>
<dbReference type="GO" id="GO:0046872">
    <property type="term" value="F:metal ion binding"/>
    <property type="evidence" value="ECO:0007669"/>
    <property type="project" value="UniProtKB-KW"/>
</dbReference>
<keyword evidence="4" id="KW-0732">Signal</keyword>
<evidence type="ECO:0000256" key="3">
    <source>
        <dbReference type="ARBA" id="ARBA00022723"/>
    </source>
</evidence>
<dbReference type="InterPro" id="IPR050738">
    <property type="entry name" value="Sulfatase"/>
</dbReference>
<comment type="similarity">
    <text evidence="2">Belongs to the sulfatase family.</text>
</comment>
<dbReference type="InterPro" id="IPR017850">
    <property type="entry name" value="Alkaline_phosphatase_core_sf"/>
</dbReference>
<dbReference type="AlphaFoldDB" id="A0A918VAP5"/>
<evidence type="ECO:0000256" key="5">
    <source>
        <dbReference type="ARBA" id="ARBA00022801"/>
    </source>
</evidence>
<evidence type="ECO:0000259" key="7">
    <source>
        <dbReference type="Pfam" id="PF00884"/>
    </source>
</evidence>
<dbReference type="Pfam" id="PF00884">
    <property type="entry name" value="Sulfatase"/>
    <property type="match status" value="1"/>
</dbReference>
<name>A0A918VAP5_9FLAO</name>
<evidence type="ECO:0000313" key="9">
    <source>
        <dbReference type="Proteomes" id="UP000636004"/>
    </source>
</evidence>
<evidence type="ECO:0000256" key="6">
    <source>
        <dbReference type="ARBA" id="ARBA00022837"/>
    </source>
</evidence>
<dbReference type="InterPro" id="IPR000917">
    <property type="entry name" value="Sulfatase_N"/>
</dbReference>
<feature type="domain" description="Sulfatase N-terminal" evidence="7">
    <location>
        <begin position="35"/>
        <end position="361"/>
    </location>
</feature>
<evidence type="ECO:0000313" key="8">
    <source>
        <dbReference type="EMBL" id="GGZ84304.1"/>
    </source>
</evidence>
<dbReference type="EMBL" id="BMWZ01000005">
    <property type="protein sequence ID" value="GGZ84304.1"/>
    <property type="molecule type" value="Genomic_DNA"/>
</dbReference>
<keyword evidence="5" id="KW-0378">Hydrolase</keyword>
<evidence type="ECO:0000256" key="1">
    <source>
        <dbReference type="ARBA" id="ARBA00001913"/>
    </source>
</evidence>
<gene>
    <name evidence="8" type="ORF">GCM10007028_22740</name>
</gene>
<dbReference type="PANTHER" id="PTHR42693">
    <property type="entry name" value="ARYLSULFATASE FAMILY MEMBER"/>
    <property type="match status" value="1"/>
</dbReference>
<organism evidence="8 9">
    <name type="scientific">Algibacter mikhailovii</name>
    <dbReference type="NCBI Taxonomy" id="425498"/>
    <lineage>
        <taxon>Bacteria</taxon>
        <taxon>Pseudomonadati</taxon>
        <taxon>Bacteroidota</taxon>
        <taxon>Flavobacteriia</taxon>
        <taxon>Flavobacteriales</taxon>
        <taxon>Flavobacteriaceae</taxon>
        <taxon>Algibacter</taxon>
    </lineage>
</organism>
<sequence>MKLSKHLVLACFYSLVFFCCKNEKRELSKEQTKRPNVILFLVDDMGWTDSGVYGSDLYKTPNIDKLASQGMMFTDGYAACTVCSPTRASIMTGKYPATINVTDWIKGHNKPYAKMQIPDWNMKLDLEEKTLPEELNKRGYKTAHIGKWHLGEDEKFWPKNQGFDVNIGGHSGGSPKANGGGGYFSPYNNPRLENGIEGEYLTNRLADEAVKYINQNKDSAFFLNFWLYNVHTPLQANASKIEKYKRLVNDSLHHSNAVYAAMVEHMDDALGSVMQALKDNALEENTIIIFNSDNGGLRGNFENRRIKVTDNYPLRSGKGDIYEGGVRVPLIFKWPKRIEAGTSSNTPEISADLFPTILGLIDDGEKNDFQFDGVDLSPVLLDKGEVNRPAIFWHYPHYHLEGAKPYSAIRKGDWKLIQVFENDKLELYNLKDDIGENKNLVDLYPEKTNELFGDLNAWRTKTAAQLPSKNLNYDAEHENDWKFNKSATITEEDKKVNQKNNVKL</sequence>
<dbReference type="PROSITE" id="PS00149">
    <property type="entry name" value="SULFATASE_2"/>
    <property type="match status" value="1"/>
</dbReference>
<dbReference type="RefSeq" id="WP_189360932.1">
    <property type="nucleotide sequence ID" value="NZ_BMWZ01000005.1"/>
</dbReference>
<dbReference type="Gene3D" id="3.40.720.10">
    <property type="entry name" value="Alkaline Phosphatase, subunit A"/>
    <property type="match status" value="1"/>
</dbReference>
<accession>A0A918VAP5</accession>
<evidence type="ECO:0000256" key="4">
    <source>
        <dbReference type="ARBA" id="ARBA00022729"/>
    </source>
</evidence>
<dbReference type="CDD" id="cd16144">
    <property type="entry name" value="ARS_like"/>
    <property type="match status" value="1"/>
</dbReference>
<dbReference type="Proteomes" id="UP000636004">
    <property type="component" value="Unassembled WGS sequence"/>
</dbReference>
<dbReference type="InterPro" id="IPR024607">
    <property type="entry name" value="Sulfatase_CS"/>
</dbReference>
<keyword evidence="3" id="KW-0479">Metal-binding</keyword>
<reference evidence="8" key="2">
    <citation type="submission" date="2020-09" db="EMBL/GenBank/DDBJ databases">
        <authorList>
            <person name="Sun Q."/>
            <person name="Kim S."/>
        </authorList>
    </citation>
    <scope>NUCLEOTIDE SEQUENCE</scope>
    <source>
        <strain evidence="8">KCTC 12710</strain>
    </source>
</reference>
<keyword evidence="6" id="KW-0106">Calcium</keyword>
<dbReference type="SUPFAM" id="SSF53649">
    <property type="entry name" value="Alkaline phosphatase-like"/>
    <property type="match status" value="1"/>
</dbReference>
<dbReference type="GO" id="GO:0004065">
    <property type="term" value="F:arylsulfatase activity"/>
    <property type="evidence" value="ECO:0007669"/>
    <property type="project" value="TreeGrafter"/>
</dbReference>